<evidence type="ECO:0000256" key="1">
    <source>
        <dbReference type="SAM" id="MobiDB-lite"/>
    </source>
</evidence>
<evidence type="ECO:0000313" key="2">
    <source>
        <dbReference type="EMBL" id="XCD03468.1"/>
    </source>
</evidence>
<dbReference type="EMBL" id="PP511361">
    <property type="protein sequence ID" value="XCD03468.1"/>
    <property type="molecule type" value="Genomic_DNA"/>
</dbReference>
<proteinExistence type="predicted"/>
<organism evidence="2">
    <name type="scientific">Dulem virus 137</name>
    <dbReference type="NCBI Taxonomy" id="3145614"/>
    <lineage>
        <taxon>Viruses</taxon>
        <taxon>Monodnaviria</taxon>
        <taxon>Sangervirae</taxon>
        <taxon>Phixviricota</taxon>
        <taxon>Malgrandaviricetes</taxon>
        <taxon>Petitvirales</taxon>
        <taxon>Microviridae</taxon>
        <taxon>Microvirus</taxon>
    </lineage>
</organism>
<dbReference type="Pfam" id="PF09675">
    <property type="entry name" value="Chlamy_scaf"/>
    <property type="match status" value="1"/>
</dbReference>
<reference evidence="2" key="1">
    <citation type="submission" date="2024-03" db="EMBL/GenBank/DDBJ databases">
        <title>Diverse circular DNA viruses in blood, oral, and fecal samples of captive lemurs.</title>
        <authorList>
            <person name="Paietta E.N."/>
            <person name="Kraberger S."/>
            <person name="Lund M.C."/>
            <person name="Custer J.M."/>
            <person name="Vargas K.M."/>
            <person name="Ehmke E.E."/>
            <person name="Yoder A.D."/>
            <person name="Varsani A."/>
        </authorList>
    </citation>
    <scope>NUCLEOTIDE SEQUENCE</scope>
    <source>
        <strain evidence="2">Duke_18_71</strain>
        <strain evidence="3">Duke_23FS_51</strain>
    </source>
</reference>
<feature type="region of interest" description="Disordered" evidence="1">
    <location>
        <begin position="143"/>
        <end position="162"/>
    </location>
</feature>
<dbReference type="InterPro" id="IPR014131">
    <property type="entry name" value="Chlamydia_phage_Vp3"/>
</dbReference>
<evidence type="ECO:0000313" key="3">
    <source>
        <dbReference type="EMBL" id="XCD04544.1"/>
    </source>
</evidence>
<name>A0AAU8AUE4_9VIRU</name>
<protein>
    <submittedName>
        <fullName evidence="2">Internal scaffolding protein</fullName>
    </submittedName>
</protein>
<accession>A0AAU8AUE4</accession>
<feature type="compositionally biased region" description="Low complexity" evidence="1">
    <location>
        <begin position="151"/>
        <end position="162"/>
    </location>
</feature>
<sequence length="162" mass="18155">MSVKWRTMYDAFNDPEPVNSNPGNSMRPEFKLSVGKDGRKCLTKIRDIDISAYINSFAPGCDMAIILNKLQAGLISTGFDEKNCVDLSMMPKDVVDAMQKTREFKNQFSDFPPEVQELFNYDPNLFIQSFVDGSLEDVLNTLKPAEPPAEPLAEPSAELPKE</sequence>
<dbReference type="EMBL" id="PP511473">
    <property type="protein sequence ID" value="XCD04544.1"/>
    <property type="molecule type" value="Genomic_DNA"/>
</dbReference>